<dbReference type="PANTHER" id="PTHR10060:SF15">
    <property type="entry name" value="DEOXYRIBONUCLEASE TATDN1"/>
    <property type="match status" value="1"/>
</dbReference>
<dbReference type="SUPFAM" id="SSF51556">
    <property type="entry name" value="Metallo-dependent hydrolases"/>
    <property type="match status" value="1"/>
</dbReference>
<dbReference type="Proteomes" id="UP001161438">
    <property type="component" value="Chromosome 2"/>
</dbReference>
<dbReference type="GeneID" id="80916404"/>
<accession>A0AA35IWI8</accession>
<reference evidence="5" key="1">
    <citation type="submission" date="2022-10" db="EMBL/GenBank/DDBJ databases">
        <authorList>
            <person name="Byrne P K."/>
        </authorList>
    </citation>
    <scope>NUCLEOTIDE SEQUENCE</scope>
    <source>
        <strain evidence="5">IFO1815</strain>
    </source>
</reference>
<keyword evidence="2" id="KW-0540">Nuclease</keyword>
<evidence type="ECO:0000313" key="6">
    <source>
        <dbReference type="Proteomes" id="UP001161438"/>
    </source>
</evidence>
<dbReference type="GO" id="GO:0008296">
    <property type="term" value="F:3'-5'-DNA exonuclease activity"/>
    <property type="evidence" value="ECO:0007669"/>
    <property type="project" value="TreeGrafter"/>
</dbReference>
<dbReference type="InterPro" id="IPR032466">
    <property type="entry name" value="Metal_Hydrolase"/>
</dbReference>
<keyword evidence="4" id="KW-0378">Hydrolase</keyword>
<dbReference type="PROSITE" id="PS01091">
    <property type="entry name" value="TATD_3"/>
    <property type="match status" value="1"/>
</dbReference>
<evidence type="ECO:0000256" key="2">
    <source>
        <dbReference type="ARBA" id="ARBA00022722"/>
    </source>
</evidence>
<sequence>MWCRLLKFSNESSVRLWRPIWTQYRNMTSISTDSQLKYYDIGLNLTDPMFQGVYNGKQYHAADVRKVLERAAQRNVKVALVTGSSIVESQSAIELIDSIEGRSALKLYHTIGVHPCCVNEFADAGQEDKPSASIDSPSMDETYNESLHGKVISDPSFAQAKLKELFQLMDQQSRKHVGSFRSIGEIGLDYDRFHYSSKDMQMLFFEEQLKISCLNDKLSRYPLFLHMRSACDDFIQILQKFITGFTDEKDIFKLQQLGSSSPSGFYKFHSDKKLVVHSFTGSMIDLQKILNLSPNIFIGINGCSLRSEENIAVVKQIPIQRLLLETDAPWCEIKRTHESFQYLANHQKIKDFEYPAFKSVKKNKLADKLDADELYMVKGRNEPCNMEQVAIVVSEVKGVDLAMLVDATWKTTCEIFGE</sequence>
<keyword evidence="6" id="KW-1185">Reference proteome</keyword>
<comment type="similarity">
    <text evidence="1">Belongs to the metallo-dependent hydrolases superfamily. TatD-type hydrolase family.</text>
</comment>
<dbReference type="CDD" id="cd01310">
    <property type="entry name" value="TatD_DNAse"/>
    <property type="match status" value="1"/>
</dbReference>
<proteinExistence type="inferred from homology"/>
<evidence type="ECO:0000313" key="5">
    <source>
        <dbReference type="EMBL" id="CAI4037191.1"/>
    </source>
</evidence>
<dbReference type="PROSITE" id="PS01090">
    <property type="entry name" value="TATD_2"/>
    <property type="match status" value="1"/>
</dbReference>
<dbReference type="PANTHER" id="PTHR10060">
    <property type="entry name" value="TATD FAMILY DEOXYRIBONUCLEASE"/>
    <property type="match status" value="1"/>
</dbReference>
<dbReference type="Gene3D" id="3.20.20.140">
    <property type="entry name" value="Metal-dependent hydrolases"/>
    <property type="match status" value="1"/>
</dbReference>
<keyword evidence="3" id="KW-0479">Metal-binding</keyword>
<protein>
    <submittedName>
        <fullName evidence="5">Uncharacterized protein</fullName>
    </submittedName>
</protein>
<dbReference type="EMBL" id="OX365758">
    <property type="protein sequence ID" value="CAI4037191.1"/>
    <property type="molecule type" value="Genomic_DNA"/>
</dbReference>
<evidence type="ECO:0000256" key="4">
    <source>
        <dbReference type="ARBA" id="ARBA00022801"/>
    </source>
</evidence>
<dbReference type="AlphaFoldDB" id="A0AA35IWI8"/>
<dbReference type="Pfam" id="PF01026">
    <property type="entry name" value="TatD_DNase"/>
    <property type="match status" value="1"/>
</dbReference>
<gene>
    <name evidence="5" type="primary">SMKI02G0580</name>
    <name evidence="5" type="ORF">SMKI_02G0580</name>
</gene>
<dbReference type="InterPro" id="IPR018228">
    <property type="entry name" value="DNase_TatD-rel_CS"/>
</dbReference>
<dbReference type="GO" id="GO:0046872">
    <property type="term" value="F:metal ion binding"/>
    <property type="evidence" value="ECO:0007669"/>
    <property type="project" value="UniProtKB-KW"/>
</dbReference>
<evidence type="ECO:0000256" key="1">
    <source>
        <dbReference type="ARBA" id="ARBA00009275"/>
    </source>
</evidence>
<dbReference type="RefSeq" id="XP_056080308.1">
    <property type="nucleotide sequence ID" value="XM_056221864.1"/>
</dbReference>
<dbReference type="GO" id="GO:0005829">
    <property type="term" value="C:cytosol"/>
    <property type="evidence" value="ECO:0007669"/>
    <property type="project" value="TreeGrafter"/>
</dbReference>
<organism evidence="5 6">
    <name type="scientific">Saccharomyces mikatae IFO 1815</name>
    <dbReference type="NCBI Taxonomy" id="226126"/>
    <lineage>
        <taxon>Eukaryota</taxon>
        <taxon>Fungi</taxon>
        <taxon>Dikarya</taxon>
        <taxon>Ascomycota</taxon>
        <taxon>Saccharomycotina</taxon>
        <taxon>Saccharomycetes</taxon>
        <taxon>Saccharomycetales</taxon>
        <taxon>Saccharomycetaceae</taxon>
        <taxon>Saccharomyces</taxon>
    </lineage>
</organism>
<evidence type="ECO:0000256" key="3">
    <source>
        <dbReference type="ARBA" id="ARBA00022723"/>
    </source>
</evidence>
<dbReference type="InterPro" id="IPR050891">
    <property type="entry name" value="TatD-type_Hydrolase"/>
</dbReference>
<dbReference type="InterPro" id="IPR001130">
    <property type="entry name" value="TatD-like"/>
</dbReference>
<name>A0AA35IWI8_SACMI</name>